<accession>A0A218Z373</accession>
<feature type="transmembrane region" description="Helical" evidence="6">
    <location>
        <begin position="496"/>
        <end position="518"/>
    </location>
</feature>
<feature type="transmembrane region" description="Helical" evidence="6">
    <location>
        <begin position="219"/>
        <end position="246"/>
    </location>
</feature>
<evidence type="ECO:0000313" key="8">
    <source>
        <dbReference type="EMBL" id="OWP02497.1"/>
    </source>
</evidence>
<feature type="transmembrane region" description="Helical" evidence="6">
    <location>
        <begin position="381"/>
        <end position="405"/>
    </location>
</feature>
<dbReference type="PANTHER" id="PTHR23507">
    <property type="entry name" value="ZGC:174356"/>
    <property type="match status" value="1"/>
</dbReference>
<dbReference type="OrthoDB" id="3026777at2759"/>
<keyword evidence="2 6" id="KW-0812">Transmembrane</keyword>
<feature type="transmembrane region" description="Helical" evidence="6">
    <location>
        <begin position="92"/>
        <end position="110"/>
    </location>
</feature>
<comment type="caution">
    <text evidence="8">The sequence shown here is derived from an EMBL/GenBank/DDBJ whole genome shotgun (WGS) entry which is preliminary data.</text>
</comment>
<dbReference type="SUPFAM" id="SSF103473">
    <property type="entry name" value="MFS general substrate transporter"/>
    <property type="match status" value="1"/>
</dbReference>
<feature type="domain" description="Major facilitator superfamily (MFS) profile" evidence="7">
    <location>
        <begin position="90"/>
        <end position="587"/>
    </location>
</feature>
<dbReference type="EMBL" id="MZNU01000228">
    <property type="protein sequence ID" value="OWP02497.1"/>
    <property type="molecule type" value="Genomic_DNA"/>
</dbReference>
<evidence type="ECO:0000256" key="2">
    <source>
        <dbReference type="ARBA" id="ARBA00022692"/>
    </source>
</evidence>
<comment type="subcellular location">
    <subcellularLocation>
        <location evidence="1">Membrane</location>
        <topology evidence="1">Multi-pass membrane protein</topology>
    </subcellularLocation>
</comment>
<sequence length="608" mass="64747">MASGNEESDRGGHNGPTGGTWGAENSLRRHAADAGWKPLGSDEVTPLLASGSTSPSGTGHGDGNENGNGKTQEWEGYADYDGLTWWHKPSMYWLLPPFFFYALAAGGILVPKLNMILSLVCREYFIEKSSANPHHVFTPVLLGSDNPQCRIPEVQALATKFTLYMTIITGTLSAVMSPKLGALSDRYGRLNFLTITSLGAFIGEIITILAGRYPETFSYQWILVGSVFDGLCGSFTAGMALTHAYAADCTPPPKRAVAFGYFHACLFSGIAVGPLLAAFLVKVTGSILTTFYMALGIHTAFIAFLLLVVPESLTAKRQTLARERHAAERSPGLETSHLNGALGKDKQTALLAFFGKINILSPLKILWPTGPGTSSALRANLILLSLVDTVVFGVAMGAVTVSVYYLGFQFAWGTAEISVFTSLVNVCRVSALVTVLPLLNYLVRTRRADRERIELGFAVAQPNTGSDTLDLAIIRVAVVAEVIGYVGYAVSRTPALFVLAGILASLGAVGSPTLQSALTKHVPCDRVGQLLGATGLLHALARVVCPVVFNLIYANTVGTFPQAVFVVLAVCFVVAAGFYLADTITLAPEHQSPTLDPDLLVDEEITGI</sequence>
<dbReference type="PANTHER" id="PTHR23507:SF40">
    <property type="entry name" value="TETRACYCLINE-EFFLUX TRANSPORTER"/>
    <property type="match status" value="1"/>
</dbReference>
<feature type="transmembrane region" description="Helical" evidence="6">
    <location>
        <begin position="190"/>
        <end position="213"/>
    </location>
</feature>
<evidence type="ECO:0000256" key="3">
    <source>
        <dbReference type="ARBA" id="ARBA00022989"/>
    </source>
</evidence>
<feature type="transmembrane region" description="Helical" evidence="6">
    <location>
        <begin position="161"/>
        <end position="178"/>
    </location>
</feature>
<dbReference type="InterPro" id="IPR020846">
    <property type="entry name" value="MFS_dom"/>
</dbReference>
<dbReference type="InParanoid" id="A0A218Z373"/>
<feature type="region of interest" description="Disordered" evidence="5">
    <location>
        <begin position="1"/>
        <end position="73"/>
    </location>
</feature>
<evidence type="ECO:0000259" key="7">
    <source>
        <dbReference type="PROSITE" id="PS50850"/>
    </source>
</evidence>
<dbReference type="Pfam" id="PF07690">
    <property type="entry name" value="MFS_1"/>
    <property type="match status" value="1"/>
</dbReference>
<keyword evidence="4 6" id="KW-0472">Membrane</keyword>
<dbReference type="GO" id="GO:0022857">
    <property type="term" value="F:transmembrane transporter activity"/>
    <property type="evidence" value="ECO:0007669"/>
    <property type="project" value="InterPro"/>
</dbReference>
<gene>
    <name evidence="8" type="ORF">B2J93_2705</name>
</gene>
<proteinExistence type="predicted"/>
<feature type="transmembrane region" description="Helical" evidence="6">
    <location>
        <begin position="417"/>
        <end position="443"/>
    </location>
</feature>
<dbReference type="PROSITE" id="PS50850">
    <property type="entry name" value="MFS"/>
    <property type="match status" value="1"/>
</dbReference>
<dbReference type="GO" id="GO:0016020">
    <property type="term" value="C:membrane"/>
    <property type="evidence" value="ECO:0007669"/>
    <property type="project" value="UniProtKB-SubCell"/>
</dbReference>
<name>A0A218Z373_9HELO</name>
<evidence type="ECO:0000256" key="6">
    <source>
        <dbReference type="SAM" id="Phobius"/>
    </source>
</evidence>
<evidence type="ECO:0000313" key="9">
    <source>
        <dbReference type="Proteomes" id="UP000242519"/>
    </source>
</evidence>
<organism evidence="8 9">
    <name type="scientific">Diplocarpon coronariae</name>
    <dbReference type="NCBI Taxonomy" id="2795749"/>
    <lineage>
        <taxon>Eukaryota</taxon>
        <taxon>Fungi</taxon>
        <taxon>Dikarya</taxon>
        <taxon>Ascomycota</taxon>
        <taxon>Pezizomycotina</taxon>
        <taxon>Leotiomycetes</taxon>
        <taxon>Helotiales</taxon>
        <taxon>Drepanopezizaceae</taxon>
        <taxon>Diplocarpon</taxon>
    </lineage>
</organism>
<evidence type="ECO:0000256" key="4">
    <source>
        <dbReference type="ARBA" id="ARBA00023136"/>
    </source>
</evidence>
<feature type="transmembrane region" description="Helical" evidence="6">
    <location>
        <begin position="530"/>
        <end position="554"/>
    </location>
</feature>
<dbReference type="InterPro" id="IPR011701">
    <property type="entry name" value="MFS"/>
</dbReference>
<dbReference type="FunCoup" id="A0A218Z373">
    <property type="interactions" value="77"/>
</dbReference>
<feature type="transmembrane region" description="Helical" evidence="6">
    <location>
        <begin position="287"/>
        <end position="309"/>
    </location>
</feature>
<evidence type="ECO:0000256" key="5">
    <source>
        <dbReference type="SAM" id="MobiDB-lite"/>
    </source>
</evidence>
<feature type="transmembrane region" description="Helical" evidence="6">
    <location>
        <begin position="560"/>
        <end position="581"/>
    </location>
</feature>
<dbReference type="Gene3D" id="1.20.1250.20">
    <property type="entry name" value="MFS general substrate transporter like domains"/>
    <property type="match status" value="1"/>
</dbReference>
<protein>
    <recommendedName>
        <fullName evidence="7">Major facilitator superfamily (MFS) profile domain-containing protein</fullName>
    </recommendedName>
</protein>
<reference evidence="8 9" key="1">
    <citation type="submission" date="2017-04" db="EMBL/GenBank/DDBJ databases">
        <title>Draft genome sequence of Marssonina coronaria NL1: causal agent of apple blotch.</title>
        <authorList>
            <person name="Cheng Q."/>
        </authorList>
    </citation>
    <scope>NUCLEOTIDE SEQUENCE [LARGE SCALE GENOMIC DNA]</scope>
    <source>
        <strain evidence="8 9">NL1</strain>
    </source>
</reference>
<dbReference type="Proteomes" id="UP000242519">
    <property type="component" value="Unassembled WGS sequence"/>
</dbReference>
<dbReference type="InterPro" id="IPR036259">
    <property type="entry name" value="MFS_trans_sf"/>
</dbReference>
<dbReference type="STRING" id="503106.A0A218Z373"/>
<evidence type="ECO:0000256" key="1">
    <source>
        <dbReference type="ARBA" id="ARBA00004141"/>
    </source>
</evidence>
<keyword evidence="3 6" id="KW-1133">Transmembrane helix</keyword>
<feature type="transmembrane region" description="Helical" evidence="6">
    <location>
        <begin position="258"/>
        <end position="281"/>
    </location>
</feature>
<keyword evidence="9" id="KW-1185">Reference proteome</keyword>
<dbReference type="AlphaFoldDB" id="A0A218Z373"/>